<keyword evidence="3" id="KW-1185">Reference proteome</keyword>
<evidence type="ECO:0000256" key="1">
    <source>
        <dbReference type="SAM" id="Phobius"/>
    </source>
</evidence>
<reference evidence="2 3" key="1">
    <citation type="submission" date="2019-07" db="EMBL/GenBank/DDBJ databases">
        <title>Genome sequencing for Formosa sp. PS13.</title>
        <authorList>
            <person name="Park S.-J."/>
        </authorList>
    </citation>
    <scope>NUCLEOTIDE SEQUENCE [LARGE SCALE GENOMIC DNA]</scope>
    <source>
        <strain evidence="2 3">PS13</strain>
    </source>
</reference>
<dbReference type="Proteomes" id="UP000319209">
    <property type="component" value="Chromosome"/>
</dbReference>
<keyword evidence="1" id="KW-0812">Transmembrane</keyword>
<sequence length="58" mass="6715">MSHLLYPLLAQLPLGTPNPDDNKPLDFTDPFDVIVFIILPILIVVLYIIWKKKKNQNK</sequence>
<keyword evidence="1" id="KW-0472">Membrane</keyword>
<dbReference type="KEGG" id="fop:FNB79_13475"/>
<evidence type="ECO:0000313" key="3">
    <source>
        <dbReference type="Proteomes" id="UP000319209"/>
    </source>
</evidence>
<accession>A0A516GTW6</accession>
<dbReference type="EMBL" id="CP041637">
    <property type="protein sequence ID" value="QDO94935.1"/>
    <property type="molecule type" value="Genomic_DNA"/>
</dbReference>
<feature type="transmembrane region" description="Helical" evidence="1">
    <location>
        <begin position="33"/>
        <end position="50"/>
    </location>
</feature>
<dbReference type="AlphaFoldDB" id="A0A516GTW6"/>
<keyword evidence="1" id="KW-1133">Transmembrane helix</keyword>
<name>A0A516GTW6_9FLAO</name>
<dbReference type="RefSeq" id="WP_143381810.1">
    <property type="nucleotide sequence ID" value="NZ_CP041637.1"/>
</dbReference>
<organism evidence="2 3">
    <name type="scientific">Formosa sediminum</name>
    <dbReference type="NCBI Taxonomy" id="2594004"/>
    <lineage>
        <taxon>Bacteria</taxon>
        <taxon>Pseudomonadati</taxon>
        <taxon>Bacteroidota</taxon>
        <taxon>Flavobacteriia</taxon>
        <taxon>Flavobacteriales</taxon>
        <taxon>Flavobacteriaceae</taxon>
        <taxon>Formosa</taxon>
    </lineage>
</organism>
<protein>
    <submittedName>
        <fullName evidence="2">Adenylosuccinate synthetase</fullName>
    </submittedName>
</protein>
<evidence type="ECO:0000313" key="2">
    <source>
        <dbReference type="EMBL" id="QDO94935.1"/>
    </source>
</evidence>
<proteinExistence type="predicted"/>
<gene>
    <name evidence="2" type="ORF">FNB79_13475</name>
</gene>